<sequence>MVAPGRQSRTPRGTCERTAYPEELSDPDIRDAAAVIRGKEKPEGVCPDTSGKDPWRMTKTEQRTAPGAEDGTESREEDADENANDQRSDPQTAESLEKDQKTPTETLRRAEHCRHDLGGAWLTQVQSYLRLKFLPEWIRGGSERE</sequence>
<accession>A0AAV7N0Q6</accession>
<proteinExistence type="predicted"/>
<keyword evidence="3" id="KW-1185">Reference proteome</keyword>
<dbReference type="AlphaFoldDB" id="A0AAV7N0Q6"/>
<dbReference type="Proteomes" id="UP001066276">
    <property type="component" value="Chromosome 9"/>
</dbReference>
<feature type="compositionally biased region" description="Basic and acidic residues" evidence="1">
    <location>
        <begin position="50"/>
        <end position="62"/>
    </location>
</feature>
<feature type="region of interest" description="Disordered" evidence="1">
    <location>
        <begin position="1"/>
        <end position="111"/>
    </location>
</feature>
<evidence type="ECO:0000313" key="2">
    <source>
        <dbReference type="EMBL" id="KAJ1108107.1"/>
    </source>
</evidence>
<organism evidence="2 3">
    <name type="scientific">Pleurodeles waltl</name>
    <name type="common">Iberian ribbed newt</name>
    <dbReference type="NCBI Taxonomy" id="8319"/>
    <lineage>
        <taxon>Eukaryota</taxon>
        <taxon>Metazoa</taxon>
        <taxon>Chordata</taxon>
        <taxon>Craniata</taxon>
        <taxon>Vertebrata</taxon>
        <taxon>Euteleostomi</taxon>
        <taxon>Amphibia</taxon>
        <taxon>Batrachia</taxon>
        <taxon>Caudata</taxon>
        <taxon>Salamandroidea</taxon>
        <taxon>Salamandridae</taxon>
        <taxon>Pleurodelinae</taxon>
        <taxon>Pleurodeles</taxon>
    </lineage>
</organism>
<feature type="compositionally biased region" description="Basic and acidic residues" evidence="1">
    <location>
        <begin position="95"/>
        <end position="111"/>
    </location>
</feature>
<gene>
    <name evidence="2" type="ORF">NDU88_005489</name>
</gene>
<dbReference type="EMBL" id="JANPWB010000013">
    <property type="protein sequence ID" value="KAJ1108107.1"/>
    <property type="molecule type" value="Genomic_DNA"/>
</dbReference>
<protein>
    <submittedName>
        <fullName evidence="2">Uncharacterized protein</fullName>
    </submittedName>
</protein>
<reference evidence="2" key="1">
    <citation type="journal article" date="2022" name="bioRxiv">
        <title>Sequencing and chromosome-scale assembly of the giantPleurodeles waltlgenome.</title>
        <authorList>
            <person name="Brown T."/>
            <person name="Elewa A."/>
            <person name="Iarovenko S."/>
            <person name="Subramanian E."/>
            <person name="Araus A.J."/>
            <person name="Petzold A."/>
            <person name="Susuki M."/>
            <person name="Suzuki K.-i.T."/>
            <person name="Hayashi T."/>
            <person name="Toyoda A."/>
            <person name="Oliveira C."/>
            <person name="Osipova E."/>
            <person name="Leigh N.D."/>
            <person name="Simon A."/>
            <person name="Yun M.H."/>
        </authorList>
    </citation>
    <scope>NUCLEOTIDE SEQUENCE</scope>
    <source>
        <strain evidence="2">20211129_DDA</strain>
        <tissue evidence="2">Liver</tissue>
    </source>
</reference>
<feature type="compositionally biased region" description="Basic and acidic residues" evidence="1">
    <location>
        <begin position="27"/>
        <end position="43"/>
    </location>
</feature>
<evidence type="ECO:0000256" key="1">
    <source>
        <dbReference type="SAM" id="MobiDB-lite"/>
    </source>
</evidence>
<comment type="caution">
    <text evidence="2">The sequence shown here is derived from an EMBL/GenBank/DDBJ whole genome shotgun (WGS) entry which is preliminary data.</text>
</comment>
<evidence type="ECO:0000313" key="3">
    <source>
        <dbReference type="Proteomes" id="UP001066276"/>
    </source>
</evidence>
<name>A0AAV7N0Q6_PLEWA</name>